<dbReference type="EMBL" id="REGN01010873">
    <property type="protein sequence ID" value="RMZ98276.1"/>
    <property type="molecule type" value="Genomic_DNA"/>
</dbReference>
<gene>
    <name evidence="1" type="ORF">BpHYR1_048717</name>
</gene>
<sequence length="22" mass="2495">MLPLASASKYQKIFIVFSIPKI</sequence>
<dbReference type="AlphaFoldDB" id="A0A3M7PGN1"/>
<organism evidence="1 2">
    <name type="scientific">Brachionus plicatilis</name>
    <name type="common">Marine rotifer</name>
    <name type="synonym">Brachionus muelleri</name>
    <dbReference type="NCBI Taxonomy" id="10195"/>
    <lineage>
        <taxon>Eukaryota</taxon>
        <taxon>Metazoa</taxon>
        <taxon>Spiralia</taxon>
        <taxon>Gnathifera</taxon>
        <taxon>Rotifera</taxon>
        <taxon>Eurotatoria</taxon>
        <taxon>Monogononta</taxon>
        <taxon>Pseudotrocha</taxon>
        <taxon>Ploima</taxon>
        <taxon>Brachionidae</taxon>
        <taxon>Brachionus</taxon>
    </lineage>
</organism>
<protein>
    <submittedName>
        <fullName evidence="1">Uncharacterized protein</fullName>
    </submittedName>
</protein>
<dbReference type="Proteomes" id="UP000276133">
    <property type="component" value="Unassembled WGS sequence"/>
</dbReference>
<keyword evidence="2" id="KW-1185">Reference proteome</keyword>
<accession>A0A3M7PGN1</accession>
<proteinExistence type="predicted"/>
<evidence type="ECO:0000313" key="2">
    <source>
        <dbReference type="Proteomes" id="UP000276133"/>
    </source>
</evidence>
<comment type="caution">
    <text evidence="1">The sequence shown here is derived from an EMBL/GenBank/DDBJ whole genome shotgun (WGS) entry which is preliminary data.</text>
</comment>
<name>A0A3M7PGN1_BRAPC</name>
<reference evidence="1 2" key="1">
    <citation type="journal article" date="2018" name="Sci. Rep.">
        <title>Genomic signatures of local adaptation to the degree of environmental predictability in rotifers.</title>
        <authorList>
            <person name="Franch-Gras L."/>
            <person name="Hahn C."/>
            <person name="Garcia-Roger E.M."/>
            <person name="Carmona M.J."/>
            <person name="Serra M."/>
            <person name="Gomez A."/>
        </authorList>
    </citation>
    <scope>NUCLEOTIDE SEQUENCE [LARGE SCALE GENOMIC DNA]</scope>
    <source>
        <strain evidence="1">HYR1</strain>
    </source>
</reference>
<evidence type="ECO:0000313" key="1">
    <source>
        <dbReference type="EMBL" id="RMZ98276.1"/>
    </source>
</evidence>